<protein>
    <submittedName>
        <fullName evidence="4">ABC transporter substrate-binding protein</fullName>
    </submittedName>
</protein>
<evidence type="ECO:0000313" key="5">
    <source>
        <dbReference type="Proteomes" id="UP000186341"/>
    </source>
</evidence>
<keyword evidence="1 2" id="KW-0732">Signal</keyword>
<dbReference type="Gene3D" id="3.40.190.10">
    <property type="entry name" value="Periplasmic binding protein-like II"/>
    <property type="match status" value="2"/>
</dbReference>
<dbReference type="Proteomes" id="UP000186341">
    <property type="component" value="Unassembled WGS sequence"/>
</dbReference>
<evidence type="ECO:0000256" key="2">
    <source>
        <dbReference type="SAM" id="SignalP"/>
    </source>
</evidence>
<reference evidence="4 5" key="1">
    <citation type="submission" date="2016-11" db="EMBL/GenBank/DDBJ databases">
        <title>Description of two novel members of the family Erysipelotrichaceae: Ileibacterium lipovorans gen. nov., sp. nov. and Dubosiella newyorkensis, gen. nov., sp. nov.</title>
        <authorList>
            <person name="Cox L.M."/>
            <person name="Sohn J."/>
            <person name="Tyrrell K.L."/>
            <person name="Citron D.M."/>
            <person name="Lawson P.A."/>
            <person name="Patel N.B."/>
            <person name="Iizumi T."/>
            <person name="Perez-Perez G.I."/>
            <person name="Goldstein E.J."/>
            <person name="Blaser M.J."/>
        </authorList>
    </citation>
    <scope>NUCLEOTIDE SEQUENCE [LARGE SCALE GENOMIC DNA]</scope>
    <source>
        <strain evidence="4 5">NYU-BL-A3</strain>
    </source>
</reference>
<dbReference type="PROSITE" id="PS51257">
    <property type="entry name" value="PROKAR_LIPOPROTEIN"/>
    <property type="match status" value="1"/>
</dbReference>
<dbReference type="SMART" id="SM00062">
    <property type="entry name" value="PBPb"/>
    <property type="match status" value="1"/>
</dbReference>
<feature type="chain" id="PRO_5039339531" evidence="2">
    <location>
        <begin position="22"/>
        <end position="282"/>
    </location>
</feature>
<dbReference type="SUPFAM" id="SSF53850">
    <property type="entry name" value="Periplasmic binding protein-like II"/>
    <property type="match status" value="1"/>
</dbReference>
<dbReference type="Pfam" id="PF00497">
    <property type="entry name" value="SBP_bac_3"/>
    <property type="match status" value="1"/>
</dbReference>
<dbReference type="PANTHER" id="PTHR35936">
    <property type="entry name" value="MEMBRANE-BOUND LYTIC MUREIN TRANSGLYCOSYLASE F"/>
    <property type="match status" value="1"/>
</dbReference>
<dbReference type="PANTHER" id="PTHR35936:SF19">
    <property type="entry name" value="AMINO-ACID-BINDING PROTEIN YXEM-RELATED"/>
    <property type="match status" value="1"/>
</dbReference>
<name>A0A1U7NHG9_9FIRM</name>
<dbReference type="AlphaFoldDB" id="A0A1U7NHG9"/>
<sequence>MKKMFWAASCAAILLVGCSSSQPTEDASADNASDASKGTFTVGMECDYAPFNWQTAEEGETAVSLGTGAGYCDGYDVVVSKAIADNMGKELVIKKVNWDGLQPAVESGEIDAIIAGMTANDEREEGLDFTTPYYGSEMVMIVKKGSEAENFKDIQDFSGWKVIGQKNTNYDDVIDQIEGVDHVTPKSKYPELILALQAGEADAITAELPVAKGIVAANDDLTYITFDEGKGFDVDTTVSIGMKNDSRDSELFKSVQAALDQIDEDTRGDWMLESVDRAPTGE</sequence>
<evidence type="ECO:0000256" key="1">
    <source>
        <dbReference type="ARBA" id="ARBA00022729"/>
    </source>
</evidence>
<dbReference type="InterPro" id="IPR001638">
    <property type="entry name" value="Solute-binding_3/MltF_N"/>
</dbReference>
<feature type="domain" description="Solute-binding protein family 3/N-terminal" evidence="3">
    <location>
        <begin position="39"/>
        <end position="278"/>
    </location>
</feature>
<feature type="signal peptide" evidence="2">
    <location>
        <begin position="1"/>
        <end position="21"/>
    </location>
</feature>
<comment type="caution">
    <text evidence="4">The sequence shown here is derived from an EMBL/GenBank/DDBJ whole genome shotgun (WGS) entry which is preliminary data.</text>
</comment>
<organism evidence="4 5">
    <name type="scientific">Ileibacterium valens</name>
    <dbReference type="NCBI Taxonomy" id="1862668"/>
    <lineage>
        <taxon>Bacteria</taxon>
        <taxon>Bacillati</taxon>
        <taxon>Bacillota</taxon>
        <taxon>Erysipelotrichia</taxon>
        <taxon>Erysipelotrichales</taxon>
        <taxon>Erysipelotrichaceae</taxon>
        <taxon>Ileibacterium</taxon>
    </lineage>
</organism>
<dbReference type="RefSeq" id="WP_075818466.1">
    <property type="nucleotide sequence ID" value="NZ_CAJUTZ010000010.1"/>
</dbReference>
<gene>
    <name evidence="4" type="ORF">BO222_03695</name>
</gene>
<dbReference type="EMBL" id="MPJW01000090">
    <property type="protein sequence ID" value="OLU41150.1"/>
    <property type="molecule type" value="Genomic_DNA"/>
</dbReference>
<evidence type="ECO:0000313" key="4">
    <source>
        <dbReference type="EMBL" id="OLU41150.1"/>
    </source>
</evidence>
<accession>A0A1U7NHG9</accession>
<keyword evidence="5" id="KW-1185">Reference proteome</keyword>
<evidence type="ECO:0000259" key="3">
    <source>
        <dbReference type="SMART" id="SM00062"/>
    </source>
</evidence>
<proteinExistence type="predicted"/>
<dbReference type="GeneID" id="82202321"/>
<dbReference type="OrthoDB" id="9811552at2"/>